<dbReference type="Ensembl" id="ENSGACT00000035998.1">
    <property type="protein sequence ID" value="ENSGACP00000027719.1"/>
    <property type="gene ID" value="ENSGACG00000012679.2"/>
</dbReference>
<reference evidence="13 14" key="1">
    <citation type="journal article" date="2021" name="G3 (Bethesda)">
        <title>Improved contiguity of the threespine stickleback genome using long-read sequencing.</title>
        <authorList>
            <person name="Nath S."/>
            <person name="Shaw D.E."/>
            <person name="White M.A."/>
        </authorList>
    </citation>
    <scope>NUCLEOTIDE SEQUENCE [LARGE SCALE GENOMIC DNA]</scope>
    <source>
        <strain evidence="13 14">Lake Benthic</strain>
    </source>
</reference>
<accession>A0AAQ4NMC7</accession>
<evidence type="ECO:0000256" key="9">
    <source>
        <dbReference type="ARBA" id="ARBA00093518"/>
    </source>
</evidence>
<reference evidence="13" key="2">
    <citation type="submission" date="2025-08" db="UniProtKB">
        <authorList>
            <consortium name="Ensembl"/>
        </authorList>
    </citation>
    <scope>IDENTIFICATION</scope>
</reference>
<dbReference type="Pfam" id="PF00076">
    <property type="entry name" value="RRM_1"/>
    <property type="match status" value="2"/>
</dbReference>
<dbReference type="FunFam" id="3.30.70.330:FF:000020">
    <property type="entry name" value="RNA-binding protein Musashi homolog 2 isoform X1"/>
    <property type="match status" value="1"/>
</dbReference>
<dbReference type="Gene3D" id="3.30.70.330">
    <property type="match status" value="2"/>
</dbReference>
<keyword evidence="6 10" id="KW-0694">RNA-binding</keyword>
<feature type="domain" description="RRM" evidence="12">
    <location>
        <begin position="129"/>
        <end position="206"/>
    </location>
</feature>
<dbReference type="PANTHER" id="PTHR48032:SF3">
    <property type="entry name" value="RNA-BINDING PROTEIN MUSASHI HOMOLOG 1"/>
    <property type="match status" value="1"/>
</dbReference>
<feature type="domain" description="RRM" evidence="12">
    <location>
        <begin position="41"/>
        <end position="122"/>
    </location>
</feature>
<dbReference type="GeneTree" id="ENSGT00940000156515"/>
<comment type="similarity">
    <text evidence="2">Belongs to the Musashi family.</text>
</comment>
<evidence type="ECO:0000256" key="11">
    <source>
        <dbReference type="SAM" id="Phobius"/>
    </source>
</evidence>
<dbReference type="GO" id="GO:0006417">
    <property type="term" value="P:regulation of translation"/>
    <property type="evidence" value="ECO:0007669"/>
    <property type="project" value="TreeGrafter"/>
</dbReference>
<feature type="transmembrane region" description="Helical" evidence="11">
    <location>
        <begin position="229"/>
        <end position="250"/>
    </location>
</feature>
<evidence type="ECO:0000256" key="5">
    <source>
        <dbReference type="ARBA" id="ARBA00022737"/>
    </source>
</evidence>
<dbReference type="InterPro" id="IPR035979">
    <property type="entry name" value="RBD_domain_sf"/>
</dbReference>
<evidence type="ECO:0000256" key="1">
    <source>
        <dbReference type="ARBA" id="ARBA00004496"/>
    </source>
</evidence>
<comment type="function">
    <text evidence="7">RNA binding protein that regulates the expression of target mRNAs at the translation level. May play a role in the proliferation and maintenance of stem cells in the central nervous system.</text>
</comment>
<keyword evidence="11" id="KW-1133">Transmembrane helix</keyword>
<evidence type="ECO:0000313" key="13">
    <source>
        <dbReference type="Ensembl" id="ENSGACP00000027719.1"/>
    </source>
</evidence>
<keyword evidence="11" id="KW-0812">Transmembrane</keyword>
<dbReference type="GO" id="GO:0005737">
    <property type="term" value="C:cytoplasm"/>
    <property type="evidence" value="ECO:0007669"/>
    <property type="project" value="UniProtKB-SubCell"/>
</dbReference>
<protein>
    <recommendedName>
        <fullName evidence="8">RNA-binding protein Musashi homolog 2</fullName>
    </recommendedName>
</protein>
<evidence type="ECO:0000256" key="3">
    <source>
        <dbReference type="ARBA" id="ARBA00022490"/>
    </source>
</evidence>
<feature type="transmembrane region" description="Helical" evidence="11">
    <location>
        <begin position="286"/>
        <end position="307"/>
    </location>
</feature>
<dbReference type="InterPro" id="IPR012677">
    <property type="entry name" value="Nucleotide-bd_a/b_plait_sf"/>
</dbReference>
<keyword evidence="11" id="KW-0472">Membrane</keyword>
<evidence type="ECO:0000256" key="2">
    <source>
        <dbReference type="ARBA" id="ARBA00006635"/>
    </source>
</evidence>
<dbReference type="CDD" id="cd12323">
    <property type="entry name" value="RRM2_MSI"/>
    <property type="match status" value="1"/>
</dbReference>
<comment type="subcellular location">
    <subcellularLocation>
        <location evidence="1">Cytoplasm</location>
    </subcellularLocation>
</comment>
<dbReference type="GO" id="GO:0007417">
    <property type="term" value="P:central nervous system development"/>
    <property type="evidence" value="ECO:0007669"/>
    <property type="project" value="TreeGrafter"/>
</dbReference>
<dbReference type="Proteomes" id="UP000007635">
    <property type="component" value="Chromosome XIII"/>
</dbReference>
<keyword evidence="14" id="KW-1185">Reference proteome</keyword>
<evidence type="ECO:0000256" key="7">
    <source>
        <dbReference type="ARBA" id="ARBA00058925"/>
    </source>
</evidence>
<dbReference type="InterPro" id="IPR000504">
    <property type="entry name" value="RRM_dom"/>
</dbReference>
<organism evidence="13 14">
    <name type="scientific">Gasterosteus aculeatus aculeatus</name>
    <name type="common">three-spined stickleback</name>
    <dbReference type="NCBI Taxonomy" id="481459"/>
    <lineage>
        <taxon>Eukaryota</taxon>
        <taxon>Metazoa</taxon>
        <taxon>Chordata</taxon>
        <taxon>Craniata</taxon>
        <taxon>Vertebrata</taxon>
        <taxon>Euteleostomi</taxon>
        <taxon>Actinopterygii</taxon>
        <taxon>Neopterygii</taxon>
        <taxon>Teleostei</taxon>
        <taxon>Neoteleostei</taxon>
        <taxon>Acanthomorphata</taxon>
        <taxon>Eupercaria</taxon>
        <taxon>Perciformes</taxon>
        <taxon>Cottioidei</taxon>
        <taxon>Gasterosteales</taxon>
        <taxon>Gasterosteidae</taxon>
        <taxon>Gasterosteus</taxon>
    </lineage>
</organism>
<keyword evidence="3" id="KW-0963">Cytoplasm</keyword>
<dbReference type="PROSITE" id="PS50102">
    <property type="entry name" value="RRM"/>
    <property type="match status" value="2"/>
</dbReference>
<reference evidence="13" key="3">
    <citation type="submission" date="2025-09" db="UniProtKB">
        <authorList>
            <consortium name="Ensembl"/>
        </authorList>
    </citation>
    <scope>IDENTIFICATION</scope>
</reference>
<dbReference type="SMART" id="SM00360">
    <property type="entry name" value="RRM"/>
    <property type="match status" value="2"/>
</dbReference>
<dbReference type="SUPFAM" id="SSF54928">
    <property type="entry name" value="RNA-binding domain, RBD"/>
    <property type="match status" value="2"/>
</dbReference>
<dbReference type="FunFam" id="3.30.70.330:FF:000025">
    <property type="entry name" value="RNA-binding protein Musashi homolog 2 isoform X1"/>
    <property type="match status" value="1"/>
</dbReference>
<evidence type="ECO:0000256" key="6">
    <source>
        <dbReference type="ARBA" id="ARBA00022884"/>
    </source>
</evidence>
<keyword evidence="5" id="KW-0677">Repeat</keyword>
<evidence type="ECO:0000256" key="10">
    <source>
        <dbReference type="PROSITE-ProRule" id="PRU00176"/>
    </source>
</evidence>
<dbReference type="InterPro" id="IPR034126">
    <property type="entry name" value="MSI_RRM2"/>
</dbReference>
<evidence type="ECO:0000313" key="14">
    <source>
        <dbReference type="Proteomes" id="UP000007635"/>
    </source>
</evidence>
<dbReference type="GO" id="GO:0003729">
    <property type="term" value="F:mRNA binding"/>
    <property type="evidence" value="ECO:0007669"/>
    <property type="project" value="TreeGrafter"/>
</dbReference>
<dbReference type="PANTHER" id="PTHR48032">
    <property type="entry name" value="RNA-BINDING PROTEIN MUSASHI HOMOLOG RBP6"/>
    <property type="match status" value="1"/>
</dbReference>
<name>A0AAQ4NMC7_GASAC</name>
<proteinExistence type="inferred from homology"/>
<dbReference type="AlphaFoldDB" id="A0AAQ4NMC7"/>
<evidence type="ECO:0000259" key="12">
    <source>
        <dbReference type="PROSITE" id="PS50102"/>
    </source>
</evidence>
<comment type="subunit">
    <text evidence="9">Interacts with RHOBTB2; the interaction is necessary for MSI2 ubiquitination and degradation.</text>
</comment>
<sequence>METEGSQTSLSTTDSPHDPCRVQALVILIIRKVVIFLIHSITSLPSTSFVFFPEGLKEYFCKYGEVKECMVMRDPVTKRSRGFGFVTFVDQAGVDKVLAQTRHELDSKTIDPKVAFPRRAQPKLVTRTKKIFVGGLSVNTTIEDVKQYFDQFGKVDDAMLMFDKTTNRHRGFGFVTFENEDVVEKVCEIHFHEINNKMVECKKAQPKEVMSPTGSARGRSRVMPYGMDAFMLGIGMLGVSLPVCVCVVLAGGGDVGVCLNCSLMFLVLEFHLERTPLLTSPHPPELTAIPLTAYGPMAAAAAAAAVVRGSNQSRSGGFLGTSSPGPMADIYGTASQESAVSSYLSAASPSPSTGFSHSLGGPLIATAFTNGYH</sequence>
<evidence type="ECO:0000256" key="4">
    <source>
        <dbReference type="ARBA" id="ARBA00022553"/>
    </source>
</evidence>
<keyword evidence="4" id="KW-0597">Phosphoprotein</keyword>
<evidence type="ECO:0000256" key="8">
    <source>
        <dbReference type="ARBA" id="ARBA00072857"/>
    </source>
</evidence>